<organism evidence="3 4">
    <name type="scientific">Kribbella solani</name>
    <dbReference type="NCBI Taxonomy" id="236067"/>
    <lineage>
        <taxon>Bacteria</taxon>
        <taxon>Bacillati</taxon>
        <taxon>Actinomycetota</taxon>
        <taxon>Actinomycetes</taxon>
        <taxon>Propionibacteriales</taxon>
        <taxon>Kribbellaceae</taxon>
        <taxon>Kribbella</taxon>
    </lineage>
</organism>
<keyword evidence="4" id="KW-1185">Reference proteome</keyword>
<dbReference type="EMBL" id="JACHNF010000001">
    <property type="protein sequence ID" value="MBB5981429.1"/>
    <property type="molecule type" value="Genomic_DNA"/>
</dbReference>
<sequence length="263" mass="27550">MPKLTDDELAELLRETFADKEDLADSLPVATKRRHRVAPALLAAAAVLAVIAGVLVAADGLRRHDPAARPGTGSSDTAQPETRRTRSGEDGAVWAAAIATLTRNLRPRSESLMEVQVHAELIQFVGAVTPPASSVDRSPSPGARSPSPGADPESLMAPPGPVFSAADRALIEQAVRPFASVRWDGPVELNCVSSQGATLTVGSVVTRGSRRDVPLVLRDGCDTPAAGIYVLQLIDGAWQVTSSTGTLPCVKQRTSEANPRVAC</sequence>
<dbReference type="RefSeq" id="WP_184837900.1">
    <property type="nucleotide sequence ID" value="NZ_BAAAVN010000009.1"/>
</dbReference>
<keyword evidence="2" id="KW-0472">Membrane</keyword>
<keyword evidence="2" id="KW-0812">Transmembrane</keyword>
<feature type="region of interest" description="Disordered" evidence="1">
    <location>
        <begin position="64"/>
        <end position="91"/>
    </location>
</feature>
<proteinExistence type="predicted"/>
<comment type="caution">
    <text evidence="3">The sequence shown here is derived from an EMBL/GenBank/DDBJ whole genome shotgun (WGS) entry which is preliminary data.</text>
</comment>
<reference evidence="3 4" key="1">
    <citation type="submission" date="2020-08" db="EMBL/GenBank/DDBJ databases">
        <title>Sequencing the genomes of 1000 actinobacteria strains.</title>
        <authorList>
            <person name="Klenk H.-P."/>
        </authorList>
    </citation>
    <scope>NUCLEOTIDE SEQUENCE [LARGE SCALE GENOMIC DNA]</scope>
    <source>
        <strain evidence="3 4">DSM 17294</strain>
    </source>
</reference>
<accession>A0A841DTQ8</accession>
<keyword evidence="2" id="KW-1133">Transmembrane helix</keyword>
<dbReference type="AlphaFoldDB" id="A0A841DTQ8"/>
<dbReference type="Proteomes" id="UP000558997">
    <property type="component" value="Unassembled WGS sequence"/>
</dbReference>
<evidence type="ECO:0000256" key="1">
    <source>
        <dbReference type="SAM" id="MobiDB-lite"/>
    </source>
</evidence>
<feature type="region of interest" description="Disordered" evidence="1">
    <location>
        <begin position="130"/>
        <end position="161"/>
    </location>
</feature>
<evidence type="ECO:0000313" key="3">
    <source>
        <dbReference type="EMBL" id="MBB5981429.1"/>
    </source>
</evidence>
<name>A0A841DTQ8_9ACTN</name>
<evidence type="ECO:0000313" key="4">
    <source>
        <dbReference type="Proteomes" id="UP000558997"/>
    </source>
</evidence>
<feature type="transmembrane region" description="Helical" evidence="2">
    <location>
        <begin position="37"/>
        <end position="58"/>
    </location>
</feature>
<gene>
    <name evidence="3" type="ORF">HDA44_004770</name>
</gene>
<evidence type="ECO:0000256" key="2">
    <source>
        <dbReference type="SAM" id="Phobius"/>
    </source>
</evidence>
<feature type="compositionally biased region" description="Low complexity" evidence="1">
    <location>
        <begin position="136"/>
        <end position="152"/>
    </location>
</feature>
<protein>
    <submittedName>
        <fullName evidence="3">Uncharacterized protein</fullName>
    </submittedName>
</protein>